<dbReference type="EMBL" id="JACHBQ010000001">
    <property type="protein sequence ID" value="MBB5642335.1"/>
    <property type="molecule type" value="Genomic_DNA"/>
</dbReference>
<evidence type="ECO:0000313" key="3">
    <source>
        <dbReference type="Proteomes" id="UP000561726"/>
    </source>
</evidence>
<dbReference type="InterPro" id="IPR043129">
    <property type="entry name" value="ATPase_NBD"/>
</dbReference>
<protein>
    <submittedName>
        <fullName evidence="2">Glucokinase</fullName>
        <ecNumber evidence="2">2.7.1.2</ecNumber>
    </submittedName>
</protein>
<dbReference type="OrthoDB" id="9810372at2"/>
<sequence>MYSPARSAKPNSVWHVILVISVKSPLDPVVSEVLALGPGPAVLTFEMQPTETRAALFDSDGVMLGLTRSPAPNPEGDVGEVIMAHVEDLTTRLARDFPQVTPSAVGLIAPGIVDDREGIAILSGDLRWVNVPYRALAESRLRLPSSFSHDARAEGQAEFQLGAARPFSNVVVLRLGARIAATIYLDGRLHDGGGFAGGLGHSIVNPGGSPCACGSRGCLQTVASTGGLADRYAELNPGTLATGDEVLELARRGDVAANLVLSNALDAVALVVSQISAVLAPEAIILSGGLALTGSQCFLPLRHRLNSLLSYHRRPLLLPAAFGRDGGLMGAALRARAAAAAAA</sequence>
<dbReference type="InterPro" id="IPR000600">
    <property type="entry name" value="ROK"/>
</dbReference>
<comment type="similarity">
    <text evidence="1">Belongs to the ROK (NagC/XylR) family.</text>
</comment>
<accession>A0A7W8ZYL3</accession>
<evidence type="ECO:0000313" key="2">
    <source>
        <dbReference type="EMBL" id="MBB5642335.1"/>
    </source>
</evidence>
<dbReference type="GO" id="GO:0004340">
    <property type="term" value="F:glucokinase activity"/>
    <property type="evidence" value="ECO:0007669"/>
    <property type="project" value="UniProtKB-EC"/>
</dbReference>
<dbReference type="Proteomes" id="UP000561726">
    <property type="component" value="Unassembled WGS sequence"/>
</dbReference>
<dbReference type="Pfam" id="PF00480">
    <property type="entry name" value="ROK"/>
    <property type="match status" value="1"/>
</dbReference>
<dbReference type="SUPFAM" id="SSF53067">
    <property type="entry name" value="Actin-like ATPase domain"/>
    <property type="match status" value="1"/>
</dbReference>
<keyword evidence="2" id="KW-0418">Kinase</keyword>
<comment type="caution">
    <text evidence="2">The sequence shown here is derived from an EMBL/GenBank/DDBJ whole genome shotgun (WGS) entry which is preliminary data.</text>
</comment>
<evidence type="ECO:0000256" key="1">
    <source>
        <dbReference type="ARBA" id="ARBA00006479"/>
    </source>
</evidence>
<dbReference type="PANTHER" id="PTHR18964:SF149">
    <property type="entry name" value="BIFUNCTIONAL UDP-N-ACETYLGLUCOSAMINE 2-EPIMERASE_N-ACETYLMANNOSAMINE KINASE"/>
    <property type="match status" value="1"/>
</dbReference>
<organism evidence="2 3">
    <name type="scientific">Cryobacterium roopkundense</name>
    <dbReference type="NCBI Taxonomy" id="1001240"/>
    <lineage>
        <taxon>Bacteria</taxon>
        <taxon>Bacillati</taxon>
        <taxon>Actinomycetota</taxon>
        <taxon>Actinomycetes</taxon>
        <taxon>Micrococcales</taxon>
        <taxon>Microbacteriaceae</taxon>
        <taxon>Cryobacterium</taxon>
    </lineage>
</organism>
<proteinExistence type="inferred from homology"/>
<dbReference type="AlphaFoldDB" id="A0A7W8ZYL3"/>
<reference evidence="2 3" key="1">
    <citation type="submission" date="2020-08" db="EMBL/GenBank/DDBJ databases">
        <title>Sequencing the genomes of 1000 actinobacteria strains.</title>
        <authorList>
            <person name="Klenk H.-P."/>
        </authorList>
    </citation>
    <scope>NUCLEOTIDE SEQUENCE [LARGE SCALE GENOMIC DNA]</scope>
    <source>
        <strain evidence="2 3">DSM 21065</strain>
    </source>
</reference>
<name>A0A7W8ZYL3_9MICO</name>
<dbReference type="EC" id="2.7.1.2" evidence="2"/>
<keyword evidence="2" id="KW-0808">Transferase</keyword>
<gene>
    <name evidence="2" type="ORF">BJ997_002883</name>
</gene>
<dbReference type="RefSeq" id="WP_152602281.1">
    <property type="nucleotide sequence ID" value="NZ_JACHBQ010000001.1"/>
</dbReference>
<dbReference type="Gene3D" id="3.30.420.40">
    <property type="match status" value="2"/>
</dbReference>
<dbReference type="PANTHER" id="PTHR18964">
    <property type="entry name" value="ROK (REPRESSOR, ORF, KINASE) FAMILY"/>
    <property type="match status" value="1"/>
</dbReference>